<name>A0ABM7WBD1_9BACT</name>
<organism evidence="1 2">
    <name type="scientific">Desulfofustis limnaeus</name>
    <dbReference type="NCBI Taxonomy" id="2740163"/>
    <lineage>
        <taxon>Bacteria</taxon>
        <taxon>Pseudomonadati</taxon>
        <taxon>Thermodesulfobacteriota</taxon>
        <taxon>Desulfobulbia</taxon>
        <taxon>Desulfobulbales</taxon>
        <taxon>Desulfocapsaceae</taxon>
        <taxon>Desulfofustis</taxon>
    </lineage>
</organism>
<accession>A0ABM7WBD1</accession>
<evidence type="ECO:0000313" key="2">
    <source>
        <dbReference type="Proteomes" id="UP000830055"/>
    </source>
</evidence>
<proteinExistence type="predicted"/>
<gene>
    <name evidence="1" type="ORF">DPPLL_26050</name>
</gene>
<keyword evidence="2" id="KW-1185">Reference proteome</keyword>
<dbReference type="InterPro" id="IPR029024">
    <property type="entry name" value="TerB-like"/>
</dbReference>
<protein>
    <recommendedName>
        <fullName evidence="3">Tellurite resistance TerB family protein</fullName>
    </recommendedName>
</protein>
<dbReference type="Proteomes" id="UP000830055">
    <property type="component" value="Chromosome"/>
</dbReference>
<reference evidence="1 2" key="1">
    <citation type="submission" date="2022-01" db="EMBL/GenBank/DDBJ databases">
        <title>Desulfofustis limnae sp. nov., a novel mesophilic sulfate-reducing bacterium isolated from marsh soil.</title>
        <authorList>
            <person name="Watanabe M."/>
            <person name="Takahashi A."/>
            <person name="Kojima H."/>
            <person name="Fukui M."/>
        </authorList>
    </citation>
    <scope>NUCLEOTIDE SEQUENCE [LARGE SCALE GENOMIC DNA]</scope>
    <source>
        <strain evidence="1 2">PPLL</strain>
    </source>
</reference>
<evidence type="ECO:0008006" key="3">
    <source>
        <dbReference type="Google" id="ProtNLM"/>
    </source>
</evidence>
<sequence>MNIGALLGTLMQSGMTSSTTQRLESALGGRSGGLLESLGSMLGGQQAGSGLGGALPGTRASGSGNLGGMLGDVLQQVERSVGGKQNVALGGLGALAGALLGGGKKSMGGALGGGVMALLGAMAMKALQGSSQASGRIPQGLLEPQNTSEQQDLEREAELVLRAMINAAKADGQIDRQEIERIVGKLQEVNADQEDQRFVSELLRQPMETEALFTAAQGQPERAAQLYAASLMAIEVNTPAERTYLQNLAAGLRLSPEVTGRIEQMVGLQASPV</sequence>
<evidence type="ECO:0000313" key="1">
    <source>
        <dbReference type="EMBL" id="BDD88240.1"/>
    </source>
</evidence>
<dbReference type="InterPro" id="IPR007486">
    <property type="entry name" value="YebE"/>
</dbReference>
<dbReference type="SUPFAM" id="SSF158682">
    <property type="entry name" value="TerB-like"/>
    <property type="match status" value="1"/>
</dbReference>
<dbReference type="RefSeq" id="WP_284151622.1">
    <property type="nucleotide sequence ID" value="NZ_AP025516.1"/>
</dbReference>
<dbReference type="CDD" id="cd07178">
    <property type="entry name" value="terB_like_YebE"/>
    <property type="match status" value="1"/>
</dbReference>
<dbReference type="Pfam" id="PF04391">
    <property type="entry name" value="DUF533"/>
    <property type="match status" value="1"/>
</dbReference>
<dbReference type="EMBL" id="AP025516">
    <property type="protein sequence ID" value="BDD88240.1"/>
    <property type="molecule type" value="Genomic_DNA"/>
</dbReference>
<dbReference type="Gene3D" id="1.10.3680.10">
    <property type="entry name" value="TerB-like"/>
    <property type="match status" value="1"/>
</dbReference>